<comment type="caution">
    <text evidence="2">The sequence shown here is derived from an EMBL/GenBank/DDBJ whole genome shotgun (WGS) entry which is preliminary data.</text>
</comment>
<feature type="domain" description="Carrier" evidence="1">
    <location>
        <begin position="22"/>
        <end position="61"/>
    </location>
</feature>
<evidence type="ECO:0000259" key="1">
    <source>
        <dbReference type="Pfam" id="PF00550"/>
    </source>
</evidence>
<evidence type="ECO:0000313" key="3">
    <source>
        <dbReference type="Proteomes" id="UP000622552"/>
    </source>
</evidence>
<dbReference type="Proteomes" id="UP000622552">
    <property type="component" value="Unassembled WGS sequence"/>
</dbReference>
<dbReference type="InterPro" id="IPR036736">
    <property type="entry name" value="ACP-like_sf"/>
</dbReference>
<reference evidence="2" key="1">
    <citation type="submission" date="2020-11" db="EMBL/GenBank/DDBJ databases">
        <title>Sequencing the genomes of 1000 actinobacteria strains.</title>
        <authorList>
            <person name="Klenk H.-P."/>
        </authorList>
    </citation>
    <scope>NUCLEOTIDE SEQUENCE</scope>
    <source>
        <strain evidence="2">DSM 45356</strain>
    </source>
</reference>
<evidence type="ECO:0000313" key="2">
    <source>
        <dbReference type="EMBL" id="MBG6135758.1"/>
    </source>
</evidence>
<dbReference type="RefSeq" id="WP_197002825.1">
    <property type="nucleotide sequence ID" value="NZ_BONS01000002.1"/>
</dbReference>
<dbReference type="Gene3D" id="1.10.1200.10">
    <property type="entry name" value="ACP-like"/>
    <property type="match status" value="1"/>
</dbReference>
<accession>A0A8J7GGM5</accession>
<dbReference type="Pfam" id="PF00550">
    <property type="entry name" value="PP-binding"/>
    <property type="match status" value="1"/>
</dbReference>
<dbReference type="InterPro" id="IPR009081">
    <property type="entry name" value="PP-bd_ACP"/>
</dbReference>
<dbReference type="SUPFAM" id="SSF47336">
    <property type="entry name" value="ACP-like"/>
    <property type="match status" value="1"/>
</dbReference>
<gene>
    <name evidence="2" type="ORF">IW245_001952</name>
</gene>
<dbReference type="AlphaFoldDB" id="A0A8J7GGM5"/>
<proteinExistence type="predicted"/>
<organism evidence="2 3">
    <name type="scientific">Longispora fulva</name>
    <dbReference type="NCBI Taxonomy" id="619741"/>
    <lineage>
        <taxon>Bacteria</taxon>
        <taxon>Bacillati</taxon>
        <taxon>Actinomycetota</taxon>
        <taxon>Actinomycetes</taxon>
        <taxon>Micromonosporales</taxon>
        <taxon>Micromonosporaceae</taxon>
        <taxon>Longispora</taxon>
    </lineage>
</organism>
<name>A0A8J7GGM5_9ACTN</name>
<keyword evidence="3" id="KW-1185">Reference proteome</keyword>
<dbReference type="EMBL" id="JADOUF010000001">
    <property type="protein sequence ID" value="MBG6135758.1"/>
    <property type="molecule type" value="Genomic_DNA"/>
</dbReference>
<protein>
    <submittedName>
        <fullName evidence="2">Acyl carrier protein</fullName>
    </submittedName>
</protein>
<sequence length="88" mass="9687">MTEAAFYQNMTAFLSQLDDEAGAPDIGPDDNLFDEGLVTSMSVVRIVAHFETLVGHRVDVARHGLERFFTLREMYQLANALGAPGART</sequence>